<dbReference type="PANTHER" id="PTHR48086">
    <property type="entry name" value="SODIUM/PROLINE SYMPORTER-RELATED"/>
    <property type="match status" value="1"/>
</dbReference>
<dbReference type="AlphaFoldDB" id="G8TTH4"/>
<evidence type="ECO:0000256" key="5">
    <source>
        <dbReference type="ARBA" id="ARBA00022692"/>
    </source>
</evidence>
<dbReference type="Gene3D" id="1.20.1730.10">
    <property type="entry name" value="Sodium/glucose cotransporter"/>
    <property type="match status" value="1"/>
</dbReference>
<keyword evidence="4" id="KW-1003">Cell membrane</keyword>
<accession>G8TTH4</accession>
<dbReference type="InterPro" id="IPR038377">
    <property type="entry name" value="Na/Glc_symporter_sf"/>
</dbReference>
<keyword evidence="5 9" id="KW-0812">Transmembrane</keyword>
<evidence type="ECO:0000256" key="1">
    <source>
        <dbReference type="ARBA" id="ARBA00004141"/>
    </source>
</evidence>
<keyword evidence="3" id="KW-0813">Transport</keyword>
<reference evidence="11" key="1">
    <citation type="submission" date="2011-12" db="EMBL/GenBank/DDBJ databases">
        <title>The complete genome of chromosome of Sulfobacillus acidophilus DSM 10332.</title>
        <authorList>
            <person name="Lucas S."/>
            <person name="Han J."/>
            <person name="Lapidus A."/>
            <person name="Bruce D."/>
            <person name="Goodwin L."/>
            <person name="Pitluck S."/>
            <person name="Peters L."/>
            <person name="Kyrpides N."/>
            <person name="Mavromatis K."/>
            <person name="Ivanova N."/>
            <person name="Mikhailova N."/>
            <person name="Chertkov O."/>
            <person name="Saunders E."/>
            <person name="Detter J.C."/>
            <person name="Tapia R."/>
            <person name="Han C."/>
            <person name="Land M."/>
            <person name="Hauser L."/>
            <person name="Markowitz V."/>
            <person name="Cheng J.-F."/>
            <person name="Hugenholtz P."/>
            <person name="Woyke T."/>
            <person name="Wu D."/>
            <person name="Pukall R."/>
            <person name="Gehrich-Schroeter G."/>
            <person name="Schneider S."/>
            <person name="Klenk H.-P."/>
            <person name="Eisen J.A."/>
        </authorList>
    </citation>
    <scope>NUCLEOTIDE SEQUENCE [LARGE SCALE GENOMIC DNA]</scope>
    <source>
        <strain evidence="11">ATCC 700253 / DSM 10332 / NAL</strain>
    </source>
</reference>
<evidence type="ECO:0000256" key="4">
    <source>
        <dbReference type="ARBA" id="ARBA00022475"/>
    </source>
</evidence>
<evidence type="ECO:0000256" key="3">
    <source>
        <dbReference type="ARBA" id="ARBA00022448"/>
    </source>
</evidence>
<feature type="transmembrane region" description="Helical" evidence="9">
    <location>
        <begin position="6"/>
        <end position="25"/>
    </location>
</feature>
<keyword evidence="6 9" id="KW-1133">Transmembrane helix</keyword>
<dbReference type="InterPro" id="IPR050277">
    <property type="entry name" value="Sodium:Solute_Symporter"/>
</dbReference>
<evidence type="ECO:0000313" key="10">
    <source>
        <dbReference type="EMBL" id="AEW05640.1"/>
    </source>
</evidence>
<keyword evidence="7 9" id="KW-0472">Membrane</keyword>
<feature type="transmembrane region" description="Helical" evidence="9">
    <location>
        <begin position="276"/>
        <end position="300"/>
    </location>
</feature>
<dbReference type="STRING" id="679936.Sulac_2160"/>
<comment type="subcellular location">
    <subcellularLocation>
        <location evidence="1">Membrane</location>
        <topology evidence="1">Multi-pass membrane protein</topology>
    </subcellularLocation>
</comment>
<evidence type="ECO:0000256" key="6">
    <source>
        <dbReference type="ARBA" id="ARBA00022989"/>
    </source>
</evidence>
<feature type="transmembrane region" description="Helical" evidence="9">
    <location>
        <begin position="424"/>
        <end position="442"/>
    </location>
</feature>
<evidence type="ECO:0000313" key="11">
    <source>
        <dbReference type="Proteomes" id="UP000005439"/>
    </source>
</evidence>
<feature type="transmembrane region" description="Helical" evidence="9">
    <location>
        <begin position="191"/>
        <end position="217"/>
    </location>
</feature>
<feature type="transmembrane region" description="Helical" evidence="9">
    <location>
        <begin position="320"/>
        <end position="342"/>
    </location>
</feature>
<dbReference type="Proteomes" id="UP000005439">
    <property type="component" value="Chromosome"/>
</dbReference>
<comment type="similarity">
    <text evidence="2 8">Belongs to the sodium:solute symporter (SSF) (TC 2.A.21) family.</text>
</comment>
<dbReference type="CDD" id="cd10322">
    <property type="entry name" value="SLC5sbd"/>
    <property type="match status" value="1"/>
</dbReference>
<dbReference type="EMBL" id="CP003179">
    <property type="protein sequence ID" value="AEW05640.1"/>
    <property type="molecule type" value="Genomic_DNA"/>
</dbReference>
<dbReference type="PANTHER" id="PTHR48086:SF8">
    <property type="entry name" value="MONOCARBOXYLIC ACID PERMEASE"/>
    <property type="match status" value="1"/>
</dbReference>
<dbReference type="GO" id="GO:0005886">
    <property type="term" value="C:plasma membrane"/>
    <property type="evidence" value="ECO:0007669"/>
    <property type="project" value="TreeGrafter"/>
</dbReference>
<dbReference type="PROSITE" id="PS50283">
    <property type="entry name" value="NA_SOLUT_SYMP_3"/>
    <property type="match status" value="1"/>
</dbReference>
<organism evidence="10 11">
    <name type="scientific">Sulfobacillus acidophilus (strain ATCC 700253 / DSM 10332 / NAL)</name>
    <dbReference type="NCBI Taxonomy" id="679936"/>
    <lineage>
        <taxon>Bacteria</taxon>
        <taxon>Bacillati</taxon>
        <taxon>Bacillota</taxon>
        <taxon>Clostridia</taxon>
        <taxon>Eubacteriales</taxon>
        <taxon>Clostridiales Family XVII. Incertae Sedis</taxon>
        <taxon>Sulfobacillus</taxon>
    </lineage>
</organism>
<protein>
    <submittedName>
        <fullName evidence="10">Na+/solute symporter</fullName>
    </submittedName>
</protein>
<dbReference type="PROSITE" id="PS00457">
    <property type="entry name" value="NA_SOLUT_SYMP_2"/>
    <property type="match status" value="1"/>
</dbReference>
<feature type="transmembrane region" description="Helical" evidence="9">
    <location>
        <begin position="122"/>
        <end position="140"/>
    </location>
</feature>
<dbReference type="InterPro" id="IPR018212">
    <property type="entry name" value="Na/solute_symporter_CS"/>
</dbReference>
<feature type="transmembrane region" description="Helical" evidence="9">
    <location>
        <begin position="160"/>
        <end position="179"/>
    </location>
</feature>
<feature type="transmembrane region" description="Helical" evidence="9">
    <location>
        <begin position="46"/>
        <end position="70"/>
    </location>
</feature>
<dbReference type="HOGENOM" id="CLU_018808_15_0_9"/>
<dbReference type="PATRIC" id="fig|679936.5.peg.2229"/>
<feature type="transmembrane region" description="Helical" evidence="9">
    <location>
        <begin position="76"/>
        <end position="101"/>
    </location>
</feature>
<evidence type="ECO:0000256" key="7">
    <source>
        <dbReference type="ARBA" id="ARBA00023136"/>
    </source>
</evidence>
<dbReference type="GO" id="GO:0022857">
    <property type="term" value="F:transmembrane transporter activity"/>
    <property type="evidence" value="ECO:0007669"/>
    <property type="project" value="InterPro"/>
</dbReference>
<feature type="transmembrane region" description="Helical" evidence="9">
    <location>
        <begin position="373"/>
        <end position="392"/>
    </location>
</feature>
<evidence type="ECO:0000256" key="9">
    <source>
        <dbReference type="SAM" id="Phobius"/>
    </source>
</evidence>
<dbReference type="GO" id="GO:0046942">
    <property type="term" value="P:carboxylic acid transport"/>
    <property type="evidence" value="ECO:0007669"/>
    <property type="project" value="UniProtKB-ARBA"/>
</dbReference>
<sequence length="507" mass="54146">MSEGAIVLLIALGAVVLITIGGILVGKDQSRDLEGWLVNSRLMGPILVWFLLGTEIYTAFTFQGLAGYAFTKGSSAFYNVALNDVAYALGFFILPAIWLIGKKFGHVTQSDFLAGRYQSRNLGIFVALASALIMIGYIDLNIEGLGAVIHVIGHNAFNQTVSDLIGFLVLALAVLVGGIRGNAWQSMIKDILMFVAVVAIFIVIPVHYFGSFGHMYTAMIEKLPKYLVLPGVSKNQGPLWLITTVAVTGMGQWMWPQWFGVAYTAKSPRTLKLQAVFMPLYQLVKVMMITVGLAAVLIFTTAKVNGNDVIMLLALKTFPTWFLAVFTVAAVFSAIVPAGPIIMTSAGLIAKNVYGALSSNASEPAIYRLTKGLVFPLTLLAFILAAAAPALIVVVLLVAYDFISQLFPAVVIGGLFWRRATKQGATAGLIVGWVVSAGLLLTKHDPLFGINAGLVALAANLVVFVVVSLLTPAVSENYLNDFLQAAFPQARRGTARVGGQAAPVSKS</sequence>
<dbReference type="KEGG" id="sap:Sulac_2160"/>
<evidence type="ECO:0000256" key="8">
    <source>
        <dbReference type="RuleBase" id="RU362091"/>
    </source>
</evidence>
<keyword evidence="11" id="KW-1185">Reference proteome</keyword>
<gene>
    <name evidence="10" type="ordered locus">Sulac_2160</name>
</gene>
<reference evidence="10 11" key="2">
    <citation type="journal article" date="2012" name="Stand. Genomic Sci.">
        <title>Complete genome sequence of the moderately thermophilic mineral-sulfide-oxidizing firmicute Sulfobacillus acidophilus type strain (NAL(T)).</title>
        <authorList>
            <person name="Anderson I."/>
            <person name="Chertkov O."/>
            <person name="Chen A."/>
            <person name="Saunders E."/>
            <person name="Lapidus A."/>
            <person name="Nolan M."/>
            <person name="Lucas S."/>
            <person name="Hammon N."/>
            <person name="Deshpande S."/>
            <person name="Cheng J.F."/>
            <person name="Han C."/>
            <person name="Tapia R."/>
            <person name="Goodwin L.A."/>
            <person name="Pitluck S."/>
            <person name="Liolios K."/>
            <person name="Pagani I."/>
            <person name="Ivanova N."/>
            <person name="Mikhailova N."/>
            <person name="Pati A."/>
            <person name="Palaniappan K."/>
            <person name="Land M."/>
            <person name="Pan C."/>
            <person name="Rohde M."/>
            <person name="Pukall R."/>
            <person name="Goker M."/>
            <person name="Detter J.C."/>
            <person name="Woyke T."/>
            <person name="Bristow J."/>
            <person name="Eisen J.A."/>
            <person name="Markowitz V."/>
            <person name="Hugenholtz P."/>
            <person name="Kyrpides N.C."/>
            <person name="Klenk H.P."/>
            <person name="Mavromatis K."/>
        </authorList>
    </citation>
    <scope>NUCLEOTIDE SEQUENCE [LARGE SCALE GENOMIC DNA]</scope>
    <source>
        <strain evidence="11">ATCC 700253 / DSM 10332 / NAL</strain>
    </source>
</reference>
<dbReference type="Pfam" id="PF00474">
    <property type="entry name" value="SSF"/>
    <property type="match status" value="1"/>
</dbReference>
<name>G8TTH4_SULAD</name>
<feature type="transmembrane region" description="Helical" evidence="9">
    <location>
        <begin position="237"/>
        <end position="255"/>
    </location>
</feature>
<dbReference type="InterPro" id="IPR001734">
    <property type="entry name" value="Na/solute_symporter"/>
</dbReference>
<proteinExistence type="inferred from homology"/>
<evidence type="ECO:0000256" key="2">
    <source>
        <dbReference type="ARBA" id="ARBA00006434"/>
    </source>
</evidence>
<feature type="transmembrane region" description="Helical" evidence="9">
    <location>
        <begin position="448"/>
        <end position="470"/>
    </location>
</feature>